<feature type="repeat" description="WD" evidence="3">
    <location>
        <begin position="370"/>
        <end position="405"/>
    </location>
</feature>
<feature type="coiled-coil region" evidence="4">
    <location>
        <begin position="777"/>
        <end position="846"/>
    </location>
</feature>
<dbReference type="InterPro" id="IPR001680">
    <property type="entry name" value="WD40_rpt"/>
</dbReference>
<feature type="coiled-coil region" evidence="4">
    <location>
        <begin position="1099"/>
        <end position="1133"/>
    </location>
</feature>
<dbReference type="Proteomes" id="UP000265160">
    <property type="component" value="LG5"/>
</dbReference>
<dbReference type="Gene3D" id="2.130.10.10">
    <property type="entry name" value="YVTN repeat-like/Quinoprotein amine dehydrogenase"/>
    <property type="match status" value="2"/>
</dbReference>
<proteinExistence type="predicted"/>
<evidence type="ECO:0000256" key="5">
    <source>
        <dbReference type="SAM" id="MobiDB-lite"/>
    </source>
</evidence>
<dbReference type="FunFam" id="2.130.10.10:FF:000271">
    <property type="entry name" value="cilia- and flagella-associated protein 57"/>
    <property type="match status" value="1"/>
</dbReference>
<dbReference type="InterPro" id="IPR036322">
    <property type="entry name" value="WD40_repeat_dom_sf"/>
</dbReference>
<dbReference type="SMART" id="SM00320">
    <property type="entry name" value="WD40"/>
    <property type="match status" value="8"/>
</dbReference>
<name>A0A3P9BI89_9CICH</name>
<evidence type="ECO:0000313" key="8">
    <source>
        <dbReference type="Proteomes" id="UP000265160"/>
    </source>
</evidence>
<dbReference type="PANTHER" id="PTHR32215:SF0">
    <property type="entry name" value="CILIA- AND FLAGELLA-ASSOCIATED PROTEIN 57"/>
    <property type="match status" value="1"/>
</dbReference>
<evidence type="ECO:0000256" key="3">
    <source>
        <dbReference type="PROSITE-ProRule" id="PRU00221"/>
    </source>
</evidence>
<reference evidence="7" key="2">
    <citation type="submission" date="2025-08" db="UniProtKB">
        <authorList>
            <consortium name="Ensembl"/>
        </authorList>
    </citation>
    <scope>IDENTIFICATION</scope>
</reference>
<keyword evidence="8" id="KW-1185">Reference proteome</keyword>
<evidence type="ECO:0000256" key="4">
    <source>
        <dbReference type="SAM" id="Coils"/>
    </source>
</evidence>
<reference evidence="7" key="3">
    <citation type="submission" date="2025-09" db="UniProtKB">
        <authorList>
            <consortium name="Ensembl"/>
        </authorList>
    </citation>
    <scope>IDENTIFICATION</scope>
</reference>
<sequence length="1167" mass="133891">MSFVVAQSHFIFGVRTGVRNNLCFFDEQTVVFPSGNSCVCFNTVQRWQRFISGSERSQGMRAMTISSNRRYLAVSDYGERATVTVFDLQHEQGRKRKVLSAGDMSVQEFICIAFSPDSKYLIGLTGSPEWMLILWLWEKHKLLATLKTTNTNNPVTQVSFNPYSNTQLCVSGTGVFKLFRYSEGALKPSSVAKVESINFLCHTWVSEHRVIAGTDTGRLLVFESGDLRREISMTCVDPSLMSDVLAYTRFTLHRQVEVKKIKDANVNEGPSVPSITAILSYSKGFACSRGPGTVFLFEQTDENGYRKTREIKVNVQALFQKRWKQIDTICISPAEETLAISTNRGQLYSVSLSSVDMNKEDKLHFEFLSQSFHSSSITGLSICIRKPLVATCSLDRSVRIWNYETKVLELCKEFQEEAYSVALHPTGLFILVGFSDRLRLMNLLIDDIRTFKEFTVRSCRECAFSNGGHMFAAVNGNIIQIYSVTSFDNILNLKGHNGKVCRIEWSLDDSRVVSCGVDGAVYEWNTQTGKRESESVLKSCSYTGVAFSSDCKTILAVGTDLTLKEIQDCQVLREVPADETAHTALAVSHSGRVVFTGTSSGTVRAIKYPLPIQKEWMTYQAHSGPVTKMVITYDDQFLLTVSEDGCLLIWKIIDKEGRGLKSNKHIVHTEEILITKSDLEEKTQHMLEMKMRLEELQMENEYQLRLKDMNYNEKLRELSDNFVQQIESLKTSQQVCLCYTRAQLHIDLQLKGQNHSKELKDLELSYSQKLIVEHEKYQDLQQKHQRMQEDYEKQLKSAEDRKIQAVEELTKMYEAKLQEKAELLAQEDTEQKISVFKAIIKQAEEDEERKILEIQTNYEKKMKTEKQTNTNLKGKNSIMAQKFISLQKQIDDRSADINKLKQERQRLLGLIRSLESDIEDLKRQISGHEKTSQDKDHIISCLKRKNQELEKLKFVLEFQLNELKQKTEPLQHDINVKKERISQVCERWKSLCRAISRVRQLEEELIQTDKSNAQLKLTVSELKLKLKTRDKEMCKESQKVKDLETHLQRLKSDLHNCVGFIQEPKTLKDNIQMIYARYVQAAWMLGGLVKSAEEHEKVYTKIMKENMTLIAEINELRKELHLARTQAKDVRAQLALLKKPKKSQPILEEPSTPGATHSHKPHGYTNQ</sequence>
<keyword evidence="1 3" id="KW-0853">WD repeat</keyword>
<dbReference type="InterPro" id="IPR011047">
    <property type="entry name" value="Quinoprotein_ADH-like_sf"/>
</dbReference>
<dbReference type="Ensembl" id="ENSMZET00005009971.1">
    <property type="protein sequence ID" value="ENSMZEP00005009612.1"/>
    <property type="gene ID" value="ENSMZEG00005007180.1"/>
</dbReference>
<evidence type="ECO:0000313" key="7">
    <source>
        <dbReference type="Ensembl" id="ENSMZEP00005009612.1"/>
    </source>
</evidence>
<reference evidence="7 8" key="1">
    <citation type="journal article" date="2014" name="Nature">
        <title>The genomic substrate for adaptive radiation in African cichlid fish.</title>
        <authorList>
            <person name="Brawand D."/>
            <person name="Wagner C.E."/>
            <person name="Li Y.I."/>
            <person name="Malinsky M."/>
            <person name="Keller I."/>
            <person name="Fan S."/>
            <person name="Simakov O."/>
            <person name="Ng A.Y."/>
            <person name="Lim Z.W."/>
            <person name="Bezault E."/>
            <person name="Turner-Maier J."/>
            <person name="Johnson J."/>
            <person name="Alcazar R."/>
            <person name="Noh H.J."/>
            <person name="Russell P."/>
            <person name="Aken B."/>
            <person name="Alfoldi J."/>
            <person name="Amemiya C."/>
            <person name="Azzouzi N."/>
            <person name="Baroiller J.F."/>
            <person name="Barloy-Hubler F."/>
            <person name="Berlin A."/>
            <person name="Bloomquist R."/>
            <person name="Carleton K.L."/>
            <person name="Conte M.A."/>
            <person name="D'Cotta H."/>
            <person name="Eshel O."/>
            <person name="Gaffney L."/>
            <person name="Galibert F."/>
            <person name="Gante H.F."/>
            <person name="Gnerre S."/>
            <person name="Greuter L."/>
            <person name="Guyon R."/>
            <person name="Haddad N.S."/>
            <person name="Haerty W."/>
            <person name="Harris R.M."/>
            <person name="Hofmann H.A."/>
            <person name="Hourlier T."/>
            <person name="Hulata G."/>
            <person name="Jaffe D.B."/>
            <person name="Lara M."/>
            <person name="Lee A.P."/>
            <person name="MacCallum I."/>
            <person name="Mwaiko S."/>
            <person name="Nikaido M."/>
            <person name="Nishihara H."/>
            <person name="Ozouf-Costaz C."/>
            <person name="Penman D.J."/>
            <person name="Przybylski D."/>
            <person name="Rakotomanga M."/>
            <person name="Renn S.C.P."/>
            <person name="Ribeiro F.J."/>
            <person name="Ron M."/>
            <person name="Salzburger W."/>
            <person name="Sanchez-Pulido L."/>
            <person name="Santos M.E."/>
            <person name="Searle S."/>
            <person name="Sharpe T."/>
            <person name="Swofford R."/>
            <person name="Tan F.J."/>
            <person name="Williams L."/>
            <person name="Young S."/>
            <person name="Yin S."/>
            <person name="Okada N."/>
            <person name="Kocher T.D."/>
            <person name="Miska E.A."/>
            <person name="Lander E.S."/>
            <person name="Venkatesh B."/>
            <person name="Fernald R.D."/>
            <person name="Meyer A."/>
            <person name="Ponting C.P."/>
            <person name="Streelman J.T."/>
            <person name="Lindblad-Toh K."/>
            <person name="Seehausen O."/>
            <person name="Di Palma F."/>
        </authorList>
    </citation>
    <scope>NUCLEOTIDE SEQUENCE</scope>
</reference>
<protein>
    <submittedName>
        <fullName evidence="7">Cilia and flagella associated protein 57</fullName>
    </submittedName>
</protein>
<dbReference type="SUPFAM" id="SSF50978">
    <property type="entry name" value="WD40 repeat-like"/>
    <property type="match status" value="1"/>
</dbReference>
<evidence type="ECO:0000256" key="1">
    <source>
        <dbReference type="ARBA" id="ARBA00022574"/>
    </source>
</evidence>
<dbReference type="InterPro" id="IPR052993">
    <property type="entry name" value="CFA-57"/>
</dbReference>
<evidence type="ECO:0000256" key="2">
    <source>
        <dbReference type="ARBA" id="ARBA00022737"/>
    </source>
</evidence>
<feature type="region of interest" description="Disordered" evidence="5">
    <location>
        <begin position="1141"/>
        <end position="1167"/>
    </location>
</feature>
<feature type="repeat" description="WD" evidence="3">
    <location>
        <begin position="493"/>
        <end position="534"/>
    </location>
</feature>
<dbReference type="InterPro" id="IPR015943">
    <property type="entry name" value="WD40/YVTN_repeat-like_dom_sf"/>
</dbReference>
<dbReference type="SUPFAM" id="SSF50998">
    <property type="entry name" value="Quinoprotein alcohol dehydrogenase-like"/>
    <property type="match status" value="1"/>
</dbReference>
<dbReference type="PROSITE" id="PS50294">
    <property type="entry name" value="WD_REPEATS_REGION"/>
    <property type="match status" value="2"/>
</dbReference>
<feature type="compositionally biased region" description="Basic residues" evidence="5">
    <location>
        <begin position="1157"/>
        <end position="1167"/>
    </location>
</feature>
<feature type="coiled-coil region" evidence="4">
    <location>
        <begin position="883"/>
        <end position="966"/>
    </location>
</feature>
<feature type="repeat" description="WD" evidence="3">
    <location>
        <begin position="619"/>
        <end position="652"/>
    </location>
</feature>
<dbReference type="Pfam" id="PF23414">
    <property type="entry name" value="Beta-prop_EML_2"/>
    <property type="match status" value="1"/>
</dbReference>
<dbReference type="AlphaFoldDB" id="A0A3P9BI89"/>
<accession>A0A3P9BI89</accession>
<organism evidence="7 8">
    <name type="scientific">Maylandia zebra</name>
    <name type="common">zebra mbuna</name>
    <dbReference type="NCBI Taxonomy" id="106582"/>
    <lineage>
        <taxon>Eukaryota</taxon>
        <taxon>Metazoa</taxon>
        <taxon>Chordata</taxon>
        <taxon>Craniata</taxon>
        <taxon>Vertebrata</taxon>
        <taxon>Euteleostomi</taxon>
        <taxon>Actinopterygii</taxon>
        <taxon>Neopterygii</taxon>
        <taxon>Teleostei</taxon>
        <taxon>Neoteleostei</taxon>
        <taxon>Acanthomorphata</taxon>
        <taxon>Ovalentaria</taxon>
        <taxon>Cichlomorphae</taxon>
        <taxon>Cichliformes</taxon>
        <taxon>Cichlidae</taxon>
        <taxon>African cichlids</taxon>
        <taxon>Pseudocrenilabrinae</taxon>
        <taxon>Haplochromini</taxon>
        <taxon>Maylandia</taxon>
        <taxon>Maylandia zebra complex</taxon>
    </lineage>
</organism>
<keyword evidence="2" id="KW-0677">Repeat</keyword>
<evidence type="ECO:0000259" key="6">
    <source>
        <dbReference type="Pfam" id="PF23414"/>
    </source>
</evidence>
<dbReference type="InterPro" id="IPR055442">
    <property type="entry name" value="Beta-prop_EML-like_2nd"/>
</dbReference>
<keyword evidence="4" id="KW-0175">Coiled coil</keyword>
<feature type="domain" description="EML-like second beta-propeller" evidence="6">
    <location>
        <begin position="378"/>
        <end position="652"/>
    </location>
</feature>
<dbReference type="GeneTree" id="ENSGT00620000088018"/>
<dbReference type="PANTHER" id="PTHR32215">
    <property type="entry name" value="CILIA- AND FLAGELLA-ASSOCIATED PROTEIN 57"/>
    <property type="match status" value="1"/>
</dbReference>
<dbReference type="PROSITE" id="PS50082">
    <property type="entry name" value="WD_REPEATS_2"/>
    <property type="match status" value="3"/>
</dbReference>